<evidence type="ECO:0000313" key="2">
    <source>
        <dbReference type="Proteomes" id="UP000717624"/>
    </source>
</evidence>
<accession>A0A939BQI5</accession>
<organism evidence="1 2">
    <name type="scientific">Brevibacillus fulvus</name>
    <dbReference type="NCBI Taxonomy" id="1125967"/>
    <lineage>
        <taxon>Bacteria</taxon>
        <taxon>Bacillati</taxon>
        <taxon>Bacillota</taxon>
        <taxon>Bacilli</taxon>
        <taxon>Bacillales</taxon>
        <taxon>Paenibacillaceae</taxon>
        <taxon>Brevibacillus</taxon>
    </lineage>
</organism>
<dbReference type="EMBL" id="JAFBEB010000001">
    <property type="protein sequence ID" value="MBM7588542.1"/>
    <property type="molecule type" value="Genomic_DNA"/>
</dbReference>
<comment type="caution">
    <text evidence="1">The sequence shown here is derived from an EMBL/GenBank/DDBJ whole genome shotgun (WGS) entry which is preliminary data.</text>
</comment>
<dbReference type="Proteomes" id="UP000717624">
    <property type="component" value="Unassembled WGS sequence"/>
</dbReference>
<keyword evidence="2" id="KW-1185">Reference proteome</keyword>
<gene>
    <name evidence="1" type="ORF">JOD01_000128</name>
</gene>
<evidence type="ECO:0008006" key="3">
    <source>
        <dbReference type="Google" id="ProtNLM"/>
    </source>
</evidence>
<sequence>MLVQHCVHKLHESVAAEICREQTNRLQITDNRDLWSKLTDFTYLTSLFERLSETEHRVLTLFLTDASRGFLAQRDWSSASRGKRLEHAYALTGLRRLGFIYLLQNQQQEQAYVVPQEVRQAFLKWRIAKLSVKKAPVHLQQQALPYYIPSGRGIHLDMIAVLLSVRQQPLRLTKQGRVARQALQKLASRISLQAAHLHRDLMQDEVPSEQAAVMFVLDLAKQLRLLHAQGQQLVLSEQSERWLELPVEQRREQLWQVAFAEWLPLESWIEAFAMLMKELEPNEWFALDDLLALVTELGCRLPQDAETILLNRWLHLLLGLGWVRLGRDRQGRNYVQIVPICGEAADARWYIDPAGVLTLPPNVTSAKLWQVSRYGEISFQLGAMACQLTDAAGKQAVAEGESAQEIADFLQKSCAHPLPEAVHDLLGRWERDSRSILLDRVVRVRLATPQLAEELQQIPALRQWIDSQISPTEFLIPERWEAEWCQTVKEHGYPLTCEGSIDRAGNSEAESSREQCQRSNVSNVKEAETPAWPWPAYQFQSRFPDRYEGLEEIVKLPKMWTRHFQAYHPQTLRTMLAQAIQLELEICWENKQGTIQRSFPVKLKNEHGYWRVVCLNQTAAGEILLDDIARLQILLPACFDGMV</sequence>
<evidence type="ECO:0000313" key="1">
    <source>
        <dbReference type="EMBL" id="MBM7588542.1"/>
    </source>
</evidence>
<dbReference type="RefSeq" id="WP_204516293.1">
    <property type="nucleotide sequence ID" value="NZ_BAABIN010000009.1"/>
</dbReference>
<name>A0A939BQI5_9BACL</name>
<reference evidence="1" key="1">
    <citation type="submission" date="2021-01" db="EMBL/GenBank/DDBJ databases">
        <title>Genomic Encyclopedia of Type Strains, Phase IV (KMG-IV): sequencing the most valuable type-strain genomes for metagenomic binning, comparative biology and taxonomic classification.</title>
        <authorList>
            <person name="Goeker M."/>
        </authorList>
    </citation>
    <scope>NUCLEOTIDE SEQUENCE</scope>
    <source>
        <strain evidence="1">DSM 25523</strain>
    </source>
</reference>
<dbReference type="AlphaFoldDB" id="A0A939BQI5"/>
<protein>
    <recommendedName>
        <fullName evidence="3">Helicase XPB/Ssl2 N-terminal domain-containing protein</fullName>
    </recommendedName>
</protein>
<proteinExistence type="predicted"/>